<gene>
    <name evidence="8" type="ORF">F0M18_13370</name>
</gene>
<evidence type="ECO:0000256" key="5">
    <source>
        <dbReference type="ARBA" id="ARBA00023004"/>
    </source>
</evidence>
<feature type="domain" description="Rieske" evidence="7">
    <location>
        <begin position="67"/>
        <end position="174"/>
    </location>
</feature>
<keyword evidence="8" id="KW-0223">Dioxygenase</keyword>
<evidence type="ECO:0000256" key="3">
    <source>
        <dbReference type="ARBA" id="ARBA00022723"/>
    </source>
</evidence>
<dbReference type="GO" id="GO:0005506">
    <property type="term" value="F:iron ion binding"/>
    <property type="evidence" value="ECO:0007669"/>
    <property type="project" value="InterPro"/>
</dbReference>
<dbReference type="Gene3D" id="3.90.380.10">
    <property type="entry name" value="Naphthalene 1,2-dioxygenase Alpha Subunit, Chain A, domain 1"/>
    <property type="match status" value="2"/>
</dbReference>
<dbReference type="Pfam" id="PF00355">
    <property type="entry name" value="Rieske"/>
    <property type="match status" value="1"/>
</dbReference>
<dbReference type="GO" id="GO:0051537">
    <property type="term" value="F:2 iron, 2 sulfur cluster binding"/>
    <property type="evidence" value="ECO:0007669"/>
    <property type="project" value="UniProtKB-KW"/>
</dbReference>
<name>A0A5B0WV22_9GAMM</name>
<keyword evidence="4" id="KW-0560">Oxidoreductase</keyword>
<proteinExistence type="predicted"/>
<dbReference type="PRINTS" id="PR00090">
    <property type="entry name" value="RNGDIOXGNASE"/>
</dbReference>
<dbReference type="EMBL" id="VTUX01000006">
    <property type="protein sequence ID" value="KAA1190051.1"/>
    <property type="molecule type" value="Genomic_DNA"/>
</dbReference>
<evidence type="ECO:0000256" key="1">
    <source>
        <dbReference type="ARBA" id="ARBA00001962"/>
    </source>
</evidence>
<dbReference type="CDD" id="cd03469">
    <property type="entry name" value="Rieske_RO_Alpha_N"/>
    <property type="match status" value="1"/>
</dbReference>
<dbReference type="PANTHER" id="PTHR43756">
    <property type="entry name" value="CHOLINE MONOOXYGENASE, CHLOROPLASTIC"/>
    <property type="match status" value="1"/>
</dbReference>
<keyword evidence="6" id="KW-0411">Iron-sulfur</keyword>
<reference evidence="8 9" key="1">
    <citation type="submission" date="2019-09" db="EMBL/GenBank/DDBJ databases">
        <authorList>
            <person name="Chen X.-Y."/>
        </authorList>
    </citation>
    <scope>NUCLEOTIDE SEQUENCE [LARGE SCALE GENOMIC DNA]</scope>
    <source>
        <strain evidence="8 9">NY5</strain>
    </source>
</reference>
<dbReference type="AlphaFoldDB" id="A0A5B0WV22"/>
<dbReference type="InterPro" id="IPR015879">
    <property type="entry name" value="Ring_hydroxy_dOase_asu_C_dom"/>
</dbReference>
<dbReference type="SUPFAM" id="SSF50022">
    <property type="entry name" value="ISP domain"/>
    <property type="match status" value="1"/>
</dbReference>
<comment type="cofactor">
    <cofactor evidence="1">
        <name>Fe cation</name>
        <dbReference type="ChEBI" id="CHEBI:24875"/>
    </cofactor>
</comment>
<dbReference type="PANTHER" id="PTHR43756:SF5">
    <property type="entry name" value="CHOLINE MONOOXYGENASE, CHLOROPLASTIC"/>
    <property type="match status" value="1"/>
</dbReference>
<keyword evidence="9" id="KW-1185">Reference proteome</keyword>
<comment type="caution">
    <text evidence="8">The sequence shown here is derived from an EMBL/GenBank/DDBJ whole genome shotgun (WGS) entry which is preliminary data.</text>
</comment>
<keyword evidence="2" id="KW-0001">2Fe-2S</keyword>
<keyword evidence="3" id="KW-0479">Metal-binding</keyword>
<evidence type="ECO:0000313" key="9">
    <source>
        <dbReference type="Proteomes" id="UP000323708"/>
    </source>
</evidence>
<dbReference type="Gene3D" id="2.102.10.10">
    <property type="entry name" value="Rieske [2Fe-2S] iron-sulphur domain"/>
    <property type="match status" value="1"/>
</dbReference>
<protein>
    <submittedName>
        <fullName evidence="8">Aromatic ring-hydroxylating dioxygenase subunit alpha</fullName>
    </submittedName>
</protein>
<evidence type="ECO:0000256" key="2">
    <source>
        <dbReference type="ARBA" id="ARBA00022714"/>
    </source>
</evidence>
<organism evidence="8 9">
    <name type="scientific">Pseudohalioglobus sediminis</name>
    <dbReference type="NCBI Taxonomy" id="2606449"/>
    <lineage>
        <taxon>Bacteria</taxon>
        <taxon>Pseudomonadati</taxon>
        <taxon>Pseudomonadota</taxon>
        <taxon>Gammaproteobacteria</taxon>
        <taxon>Cellvibrionales</taxon>
        <taxon>Halieaceae</taxon>
        <taxon>Pseudohalioglobus</taxon>
    </lineage>
</organism>
<dbReference type="Pfam" id="PF00848">
    <property type="entry name" value="Ring_hydroxyl_A"/>
    <property type="match status" value="1"/>
</dbReference>
<dbReference type="PROSITE" id="PS51296">
    <property type="entry name" value="RIESKE"/>
    <property type="match status" value="1"/>
</dbReference>
<evidence type="ECO:0000259" key="7">
    <source>
        <dbReference type="PROSITE" id="PS51296"/>
    </source>
</evidence>
<sequence>MLDPRANTSKNRMTAPHPREMVHQLAERFAGRSPGPEPLTERVPVRHYTDQAHFQLEREKLFLQRPVILCHETQLPAPGDVLAQDWLGIPLVTVRDKDGSIHSYLNVCRHRGMRLVPPGASRLRAFICPYHQWTYGLDGNLRNVPRAECFQAPEQERLGLVAVPTAIRNGLVWIQATPDSDMDIDGHLAGLGADFDYFRLGDFNYCQQSVRTVAANWKLIQDAFLDGYHVTRLHKGTVGPFFPDALAGSEFIGDHLRNGVARNEIEEAVDVAPDQLGDLRRYVTFSYTTFPNAVLVFQPDYTSIIALFPQAPDSTVFVHTMLTPEVPSTPEQRDHFQRSFQLIDEGVFAAEDLFVAEGSQQGLLAGANADLTFGALEEAAVHFHRRLAQVLKTA</sequence>
<dbReference type="InterPro" id="IPR001663">
    <property type="entry name" value="Rng_hydr_dOase-A"/>
</dbReference>
<evidence type="ECO:0000256" key="4">
    <source>
        <dbReference type="ARBA" id="ARBA00023002"/>
    </source>
</evidence>
<evidence type="ECO:0000313" key="8">
    <source>
        <dbReference type="EMBL" id="KAA1190051.1"/>
    </source>
</evidence>
<evidence type="ECO:0000256" key="6">
    <source>
        <dbReference type="ARBA" id="ARBA00023014"/>
    </source>
</evidence>
<dbReference type="SUPFAM" id="SSF55961">
    <property type="entry name" value="Bet v1-like"/>
    <property type="match status" value="1"/>
</dbReference>
<keyword evidence="5" id="KW-0408">Iron</keyword>
<dbReference type="InterPro" id="IPR036922">
    <property type="entry name" value="Rieske_2Fe-2S_sf"/>
</dbReference>
<dbReference type="Proteomes" id="UP000323708">
    <property type="component" value="Unassembled WGS sequence"/>
</dbReference>
<dbReference type="GO" id="GO:0051213">
    <property type="term" value="F:dioxygenase activity"/>
    <property type="evidence" value="ECO:0007669"/>
    <property type="project" value="UniProtKB-KW"/>
</dbReference>
<dbReference type="InterPro" id="IPR017941">
    <property type="entry name" value="Rieske_2Fe-2S"/>
</dbReference>
<accession>A0A5B0WV22</accession>